<dbReference type="Gene3D" id="3.20.20.30">
    <property type="entry name" value="Luciferase-like domain"/>
    <property type="match status" value="1"/>
</dbReference>
<feature type="domain" description="Luciferase-like" evidence="2">
    <location>
        <begin position="55"/>
        <end position="345"/>
    </location>
</feature>
<dbReference type="GO" id="GO:0016705">
    <property type="term" value="F:oxidoreductase activity, acting on paired donors, with incorporation or reduction of molecular oxygen"/>
    <property type="evidence" value="ECO:0007669"/>
    <property type="project" value="InterPro"/>
</dbReference>
<dbReference type="Pfam" id="PF00296">
    <property type="entry name" value="Bac_luciferase"/>
    <property type="match status" value="1"/>
</dbReference>
<dbReference type="EMBL" id="WMBB01000016">
    <property type="protein sequence ID" value="MTE16670.1"/>
    <property type="molecule type" value="Genomic_DNA"/>
</dbReference>
<organism evidence="3 4">
    <name type="scientific">Nocardia aurantiaca</name>
    <dbReference type="NCBI Taxonomy" id="2675850"/>
    <lineage>
        <taxon>Bacteria</taxon>
        <taxon>Bacillati</taxon>
        <taxon>Actinomycetota</taxon>
        <taxon>Actinomycetes</taxon>
        <taxon>Mycobacteriales</taxon>
        <taxon>Nocardiaceae</taxon>
        <taxon>Nocardia</taxon>
    </lineage>
</organism>
<protein>
    <submittedName>
        <fullName evidence="3">LLM class flavin-dependent oxidoreductase</fullName>
    </submittedName>
</protein>
<evidence type="ECO:0000313" key="4">
    <source>
        <dbReference type="Proteomes" id="UP000432464"/>
    </source>
</evidence>
<keyword evidence="1" id="KW-0560">Oxidoreductase</keyword>
<evidence type="ECO:0000259" key="2">
    <source>
        <dbReference type="Pfam" id="PF00296"/>
    </source>
</evidence>
<dbReference type="PANTHER" id="PTHR43244">
    <property type="match status" value="1"/>
</dbReference>
<proteinExistence type="predicted"/>
<dbReference type="InterPro" id="IPR011251">
    <property type="entry name" value="Luciferase-like_dom"/>
</dbReference>
<dbReference type="InterPro" id="IPR050564">
    <property type="entry name" value="F420-G6PD/mer"/>
</dbReference>
<gene>
    <name evidence="3" type="ORF">GLP40_28400</name>
</gene>
<dbReference type="InterPro" id="IPR036661">
    <property type="entry name" value="Luciferase-like_sf"/>
</dbReference>
<reference evidence="3 4" key="1">
    <citation type="submission" date="2019-11" db="EMBL/GenBank/DDBJ databases">
        <title>Nocardia sp. nov. CT2-14 isolated from soil.</title>
        <authorList>
            <person name="Kanchanasin P."/>
            <person name="Tanasupawat S."/>
            <person name="Yuki M."/>
            <person name="Kudo T."/>
        </authorList>
    </citation>
    <scope>NUCLEOTIDE SEQUENCE [LARGE SCALE GENOMIC DNA]</scope>
    <source>
        <strain evidence="3 4">CT2-14</strain>
    </source>
</reference>
<dbReference type="RefSeq" id="WP_154791102.1">
    <property type="nucleotide sequence ID" value="NZ_WMBB01000016.1"/>
</dbReference>
<comment type="caution">
    <text evidence="3">The sequence shown here is derived from an EMBL/GenBank/DDBJ whole genome shotgun (WGS) entry which is preliminary data.</text>
</comment>
<dbReference type="SUPFAM" id="SSF51679">
    <property type="entry name" value="Bacterial luciferase-like"/>
    <property type="match status" value="1"/>
</dbReference>
<dbReference type="PANTHER" id="PTHR43244:SF1">
    <property type="entry name" value="5,10-METHYLENETETRAHYDROMETHANOPTERIN REDUCTASE"/>
    <property type="match status" value="1"/>
</dbReference>
<dbReference type="Proteomes" id="UP000432464">
    <property type="component" value="Unassembled WGS sequence"/>
</dbReference>
<name>A0A6I3L6T0_9NOCA</name>
<accession>A0A6I3L6T0</accession>
<keyword evidence="4" id="KW-1185">Reference proteome</keyword>
<sequence>MTAVSVRTGTYIFPYPPMTGVRAAALLIRLGRLDSLFVYDHVQEFYPACLWDGDFTWLHKHQPSPHELYDYQTLLSGLASKVGRMHLGVGVTESVRRHPVMIAQAALTLAHVAKRAPIIGFGAGEILNLEPYGLPTEYRVARAAEALEIMRLCVTSHGPIDFDGKYFRLHRAVLGLRPPPGRIPQIWVAAHGPRMLELTGRYGDGWLPWSIVLSDPEQYADKLAQIRSAAVHAGRDPDGITASLMAQIFVASSERKARALLNSKIARYWALMFPAARWQQLGAEHPFGSAFRGFGDVLPESYDRATLESALAAVPPEVVESGNLVGTPEQIIRRLRLFRDAGMRHVALAPMSSYVTRRDFAYTAWALQRIARSLRR</sequence>
<dbReference type="CDD" id="cd01097">
    <property type="entry name" value="Tetrahydromethanopterin_reductase"/>
    <property type="match status" value="1"/>
</dbReference>
<evidence type="ECO:0000256" key="1">
    <source>
        <dbReference type="ARBA" id="ARBA00023002"/>
    </source>
</evidence>
<dbReference type="AlphaFoldDB" id="A0A6I3L6T0"/>
<evidence type="ECO:0000313" key="3">
    <source>
        <dbReference type="EMBL" id="MTE16670.1"/>
    </source>
</evidence>